<dbReference type="Pfam" id="PF01590">
    <property type="entry name" value="GAF"/>
    <property type="match status" value="1"/>
</dbReference>
<accession>A0ABQ3X0F5</accession>
<sequence length="168" mass="18191">MSTALFEHLGMPERIREISGYDLYAADLRADLDALAGRSAGLLEAPVSMVSVLLDTTQFIIGSYGLSAWVAYARETPAEWAMCTNTVLAGEAFCVSDARTDPRHAENPLVRTTGLRSYLGVPLTGFGGHVIGAHCVIDARPRVFTDVDRAVLTDGAERVMRLLDGHRL</sequence>
<dbReference type="Proteomes" id="UP000612282">
    <property type="component" value="Unassembled WGS sequence"/>
</dbReference>
<dbReference type="SUPFAM" id="SSF55781">
    <property type="entry name" value="GAF domain-like"/>
    <property type="match status" value="1"/>
</dbReference>
<protein>
    <recommendedName>
        <fullName evidence="1">GAF domain-containing protein</fullName>
    </recommendedName>
</protein>
<reference evidence="2 3" key="1">
    <citation type="submission" date="2021-01" db="EMBL/GenBank/DDBJ databases">
        <title>Whole genome shotgun sequence of Actinoplanes couchii NBRC 106145.</title>
        <authorList>
            <person name="Komaki H."/>
            <person name="Tamura T."/>
        </authorList>
    </citation>
    <scope>NUCLEOTIDE SEQUENCE [LARGE SCALE GENOMIC DNA]</scope>
    <source>
        <strain evidence="2 3">NBRC 106145</strain>
    </source>
</reference>
<comment type="caution">
    <text evidence="2">The sequence shown here is derived from an EMBL/GenBank/DDBJ whole genome shotgun (WGS) entry which is preliminary data.</text>
</comment>
<dbReference type="RefSeq" id="WP_203792810.1">
    <property type="nucleotide sequence ID" value="NZ_BAAAQE010000090.1"/>
</dbReference>
<keyword evidence="3" id="KW-1185">Reference proteome</keyword>
<dbReference type="PANTHER" id="PTHR43102">
    <property type="entry name" value="SLR1143 PROTEIN"/>
    <property type="match status" value="1"/>
</dbReference>
<dbReference type="Gene3D" id="3.30.450.40">
    <property type="match status" value="1"/>
</dbReference>
<organism evidence="2 3">
    <name type="scientific">Actinoplanes couchii</name>
    <dbReference type="NCBI Taxonomy" id="403638"/>
    <lineage>
        <taxon>Bacteria</taxon>
        <taxon>Bacillati</taxon>
        <taxon>Actinomycetota</taxon>
        <taxon>Actinomycetes</taxon>
        <taxon>Micromonosporales</taxon>
        <taxon>Micromonosporaceae</taxon>
        <taxon>Actinoplanes</taxon>
    </lineage>
</organism>
<evidence type="ECO:0000313" key="2">
    <source>
        <dbReference type="EMBL" id="GID51987.1"/>
    </source>
</evidence>
<evidence type="ECO:0000313" key="3">
    <source>
        <dbReference type="Proteomes" id="UP000612282"/>
    </source>
</evidence>
<gene>
    <name evidence="2" type="ORF">Aco03nite_003910</name>
</gene>
<name>A0ABQ3X0F5_9ACTN</name>
<dbReference type="PANTHER" id="PTHR43102:SF2">
    <property type="entry name" value="GAF DOMAIN-CONTAINING PROTEIN"/>
    <property type="match status" value="1"/>
</dbReference>
<dbReference type="InterPro" id="IPR003018">
    <property type="entry name" value="GAF"/>
</dbReference>
<evidence type="ECO:0000259" key="1">
    <source>
        <dbReference type="Pfam" id="PF01590"/>
    </source>
</evidence>
<proteinExistence type="predicted"/>
<feature type="domain" description="GAF" evidence="1">
    <location>
        <begin position="66"/>
        <end position="160"/>
    </location>
</feature>
<dbReference type="EMBL" id="BOMG01000007">
    <property type="protein sequence ID" value="GID51987.1"/>
    <property type="molecule type" value="Genomic_DNA"/>
</dbReference>
<dbReference type="InterPro" id="IPR029016">
    <property type="entry name" value="GAF-like_dom_sf"/>
</dbReference>